<dbReference type="Pfam" id="PF02036">
    <property type="entry name" value="SCP2"/>
    <property type="match status" value="1"/>
</dbReference>
<dbReference type="AlphaFoldDB" id="A0A248LLS4"/>
<reference evidence="2" key="3">
    <citation type="submission" date="2017-06" db="EMBL/GenBank/DDBJ databases">
        <authorList>
            <person name="Kim H.J."/>
            <person name="Triplett B.A."/>
        </authorList>
    </citation>
    <scope>NUCLEOTIDE SEQUENCE</scope>
    <source>
        <strain evidence="2">HLGZ1</strain>
    </source>
</reference>
<dbReference type="EMBL" id="CP022115">
    <property type="protein sequence ID" value="ASJ25306.1"/>
    <property type="molecule type" value="Genomic_DNA"/>
</dbReference>
<protein>
    <submittedName>
        <fullName evidence="2">SCP-2 sterol transfer family</fullName>
    </submittedName>
    <submittedName>
        <fullName evidence="3">SCP2 sterol-binding domain-containing protein</fullName>
    </submittedName>
</protein>
<dbReference type="SUPFAM" id="SSF55718">
    <property type="entry name" value="SCP-like"/>
    <property type="match status" value="1"/>
</dbReference>
<reference evidence="2" key="1">
    <citation type="journal article" date="2017" name="J. Antimicrob. Chemother.">
        <title>Emergence and genomic analysis of MDR Laribacter hongkongensis strain HLGZ1 from Guangzhou, China.</title>
        <authorList>
            <person name="Wu H.K."/>
            <person name="Chen J.H."/>
            <person name="Yang L."/>
            <person name="Li A.R."/>
            <person name="Su D.H."/>
            <person name="Lin Y.P."/>
            <person name="Chen D.Q."/>
        </authorList>
    </citation>
    <scope>NUCLEOTIDE SEQUENCE</scope>
    <source>
        <strain evidence="2">HLGZ1</strain>
    </source>
</reference>
<dbReference type="InterPro" id="IPR036527">
    <property type="entry name" value="SCP2_sterol-bd_dom_sf"/>
</dbReference>
<name>A0A248LLS4_9NEIS</name>
<proteinExistence type="predicted"/>
<dbReference type="GeneID" id="75109955"/>
<accession>A0A248LLS4</accession>
<organism evidence="2 4">
    <name type="scientific">Laribacter hongkongensis</name>
    <dbReference type="NCBI Taxonomy" id="168471"/>
    <lineage>
        <taxon>Bacteria</taxon>
        <taxon>Pseudomonadati</taxon>
        <taxon>Pseudomonadota</taxon>
        <taxon>Betaproteobacteria</taxon>
        <taxon>Neisseriales</taxon>
        <taxon>Aquaspirillaceae</taxon>
        <taxon>Laribacter</taxon>
    </lineage>
</organism>
<feature type="domain" description="SCP2" evidence="1">
    <location>
        <begin position="12"/>
        <end position="94"/>
    </location>
</feature>
<evidence type="ECO:0000313" key="3">
    <source>
        <dbReference type="EMBL" id="MCG9025607.1"/>
    </source>
</evidence>
<dbReference type="RefSeq" id="WP_012697874.1">
    <property type="nucleotide sequence ID" value="NZ_CP022115.1"/>
</dbReference>
<dbReference type="EMBL" id="JAJAXM010000009">
    <property type="protein sequence ID" value="MCG9025607.1"/>
    <property type="molecule type" value="Genomic_DNA"/>
</dbReference>
<evidence type="ECO:0000313" key="2">
    <source>
        <dbReference type="EMBL" id="ASJ25306.1"/>
    </source>
</evidence>
<sequence length="111" mass="12034">MALPATLEELFAGMPARLKADRAAGLSSCFHFKLSGEPGGEWTVVIENGQCTVSTGLVGEAKCLVEATGSDYLAIERNEVRPEMAFMQGKIKLSNLPEMLTLMQVFERPAE</sequence>
<dbReference type="Proteomes" id="UP000197424">
    <property type="component" value="Chromosome"/>
</dbReference>
<dbReference type="InterPro" id="IPR003033">
    <property type="entry name" value="SCP2_sterol-bd_dom"/>
</dbReference>
<evidence type="ECO:0000313" key="5">
    <source>
        <dbReference type="Proteomes" id="UP001200247"/>
    </source>
</evidence>
<reference evidence="4" key="2">
    <citation type="submission" date="2017-06" db="EMBL/GenBank/DDBJ databases">
        <title>Whole genome sequence of Laribacter hongkongensis LHGZ1.</title>
        <authorList>
            <person name="Chen D."/>
            <person name="Wu H."/>
            <person name="Chen J."/>
        </authorList>
    </citation>
    <scope>NUCLEOTIDE SEQUENCE [LARGE SCALE GENOMIC DNA]</scope>
    <source>
        <strain evidence="4">LHGZ1</strain>
    </source>
</reference>
<reference evidence="3 5" key="4">
    <citation type="submission" date="2021-10" db="EMBL/GenBank/DDBJ databases">
        <title>Whole-genome sequencing analysis of Laribacter hongkongensis: virulence gene profiles, carbohydrate-active enzyme prediction, and antimicrobial resistance characterization.</title>
        <authorList>
            <person name="Yuan P."/>
            <person name="Zhan Y."/>
            <person name="Chen D."/>
        </authorList>
    </citation>
    <scope>NUCLEOTIDE SEQUENCE [LARGE SCALE GENOMIC DNA]</scope>
    <source>
        <strain evidence="3 5">W67</strain>
    </source>
</reference>
<dbReference type="Proteomes" id="UP001200247">
    <property type="component" value="Unassembled WGS sequence"/>
</dbReference>
<dbReference type="Gene3D" id="3.30.1050.10">
    <property type="entry name" value="SCP2 sterol-binding domain"/>
    <property type="match status" value="1"/>
</dbReference>
<evidence type="ECO:0000313" key="4">
    <source>
        <dbReference type="Proteomes" id="UP000197424"/>
    </source>
</evidence>
<evidence type="ECO:0000259" key="1">
    <source>
        <dbReference type="Pfam" id="PF02036"/>
    </source>
</evidence>
<gene>
    <name evidence="3" type="ORF">LH440_06755</name>
    <name evidence="2" type="ORF">LHGZ1_2475</name>
</gene>